<keyword evidence="2" id="KW-1185">Reference proteome</keyword>
<protein>
    <submittedName>
        <fullName evidence="1">Uncharacterized protein</fullName>
    </submittedName>
</protein>
<accession>A0A1X7HMX0</accession>
<evidence type="ECO:0000313" key="2">
    <source>
        <dbReference type="Proteomes" id="UP000192940"/>
    </source>
</evidence>
<reference evidence="1 2" key="1">
    <citation type="submission" date="2017-04" db="EMBL/GenBank/DDBJ databases">
        <authorList>
            <person name="Afonso C.L."/>
            <person name="Miller P.J."/>
            <person name="Scott M.A."/>
            <person name="Spackman E."/>
            <person name="Goraichik I."/>
            <person name="Dimitrov K.M."/>
            <person name="Suarez D.L."/>
            <person name="Swayne D.E."/>
        </authorList>
    </citation>
    <scope>NUCLEOTIDE SEQUENCE [LARGE SCALE GENOMIC DNA]</scope>
    <source>
        <strain evidence="1 2">N3/975</strain>
    </source>
</reference>
<proteinExistence type="predicted"/>
<name>A0A1X7HMX0_9BACL</name>
<gene>
    <name evidence="1" type="ORF">SAMN05661091_4731</name>
</gene>
<dbReference type="RefSeq" id="WP_280174954.1">
    <property type="nucleotide sequence ID" value="NZ_LT840184.1"/>
</dbReference>
<dbReference type="EMBL" id="LT840184">
    <property type="protein sequence ID" value="SMF89654.1"/>
    <property type="molecule type" value="Genomic_DNA"/>
</dbReference>
<organism evidence="1 2">
    <name type="scientific">Paenibacillus uliginis N3/975</name>
    <dbReference type="NCBI Taxonomy" id="1313296"/>
    <lineage>
        <taxon>Bacteria</taxon>
        <taxon>Bacillati</taxon>
        <taxon>Bacillota</taxon>
        <taxon>Bacilli</taxon>
        <taxon>Bacillales</taxon>
        <taxon>Paenibacillaceae</taxon>
        <taxon>Paenibacillus</taxon>
    </lineage>
</organism>
<dbReference type="AlphaFoldDB" id="A0A1X7HMX0"/>
<evidence type="ECO:0000313" key="1">
    <source>
        <dbReference type="EMBL" id="SMF89654.1"/>
    </source>
</evidence>
<dbReference type="Proteomes" id="UP000192940">
    <property type="component" value="Chromosome I"/>
</dbReference>
<sequence length="41" mass="4553">MKKIDIGNISGAIISINRSKCKRLPTLMGTKEEVNFCSSRI</sequence>